<accession>A0ACC2QBX4</accession>
<keyword evidence="2" id="KW-1185">Reference proteome</keyword>
<reference evidence="1" key="1">
    <citation type="submission" date="2023-03" db="EMBL/GenBank/DDBJ databases">
        <title>Chromosome-level genomes of two armyworms, Mythimna separata and Mythimna loreyi, provide insights into the biosynthesis and reception of sex pheromones.</title>
        <authorList>
            <person name="Zhao H."/>
        </authorList>
    </citation>
    <scope>NUCLEOTIDE SEQUENCE</scope>
    <source>
        <strain evidence="1">BeijingLab</strain>
    </source>
</reference>
<organism evidence="1 2">
    <name type="scientific">Mythimna loreyi</name>
    <dbReference type="NCBI Taxonomy" id="667449"/>
    <lineage>
        <taxon>Eukaryota</taxon>
        <taxon>Metazoa</taxon>
        <taxon>Ecdysozoa</taxon>
        <taxon>Arthropoda</taxon>
        <taxon>Hexapoda</taxon>
        <taxon>Insecta</taxon>
        <taxon>Pterygota</taxon>
        <taxon>Neoptera</taxon>
        <taxon>Endopterygota</taxon>
        <taxon>Lepidoptera</taxon>
        <taxon>Glossata</taxon>
        <taxon>Ditrysia</taxon>
        <taxon>Noctuoidea</taxon>
        <taxon>Noctuidae</taxon>
        <taxon>Noctuinae</taxon>
        <taxon>Hadenini</taxon>
        <taxon>Mythimna</taxon>
    </lineage>
</organism>
<comment type="caution">
    <text evidence="1">The sequence shown here is derived from an EMBL/GenBank/DDBJ whole genome shotgun (WGS) entry which is preliminary data.</text>
</comment>
<dbReference type="EMBL" id="CM056798">
    <property type="protein sequence ID" value="KAJ8711832.1"/>
    <property type="molecule type" value="Genomic_DNA"/>
</dbReference>
<dbReference type="Proteomes" id="UP001231649">
    <property type="component" value="Chromosome 22"/>
</dbReference>
<evidence type="ECO:0000313" key="1">
    <source>
        <dbReference type="EMBL" id="KAJ8711832.1"/>
    </source>
</evidence>
<evidence type="ECO:0000313" key="2">
    <source>
        <dbReference type="Proteomes" id="UP001231649"/>
    </source>
</evidence>
<sequence>MLKISLLFLVYFFGCVRGFNSRIAGGENANITSYPFLTALLTNQGSGAFVQKCGGSILTSTAILSAASCFYTDGELNNAAWWRARVGSNNANTGGTIYIINRITPHEDFSTATRVNDVAVLRTNLLISFQPNLVAPARIVGTGYTYRDNEEVWAVGWGVTSAAGIVAPSQQLQVALVRLINQQTCTNRHNEPLSGFTVTNTMICAGFLDVGVQGQCEGDVGSPLLDSSGAVIGVFSYAHDCADIYFPDINTRVASFTNWIIDAARAT</sequence>
<gene>
    <name evidence="1" type="ORF">PYW08_008786</name>
</gene>
<proteinExistence type="predicted"/>
<name>A0ACC2QBX4_9NEOP</name>
<protein>
    <submittedName>
        <fullName evidence="1">Uncharacterized protein</fullName>
    </submittedName>
</protein>